<dbReference type="EMBL" id="CP150886">
    <property type="protein sequence ID" value="WZB89859.1"/>
    <property type="molecule type" value="Genomic_DNA"/>
</dbReference>
<feature type="domain" description="SLH" evidence="3">
    <location>
        <begin position="128"/>
        <end position="192"/>
    </location>
</feature>
<evidence type="ECO:0000256" key="1">
    <source>
        <dbReference type="ARBA" id="ARBA00008769"/>
    </source>
</evidence>
<dbReference type="Pfam" id="PF00395">
    <property type="entry name" value="SLH"/>
    <property type="match status" value="1"/>
</dbReference>
<gene>
    <name evidence="4" type="ORF">WJM97_09260</name>
</gene>
<dbReference type="Pfam" id="PF04966">
    <property type="entry name" value="OprB"/>
    <property type="match status" value="1"/>
</dbReference>
<dbReference type="NCBIfam" id="NF033921">
    <property type="entry name" value="por_somb"/>
    <property type="match status" value="1"/>
</dbReference>
<accession>A0ABZ2UY49</accession>
<dbReference type="InterPro" id="IPR001119">
    <property type="entry name" value="SLH_dom"/>
</dbReference>
<dbReference type="PANTHER" id="PTHR43308:SF1">
    <property type="entry name" value="OUTER MEMBRANE PROTEIN ALPHA"/>
    <property type="match status" value="1"/>
</dbReference>
<dbReference type="PROSITE" id="PS51257">
    <property type="entry name" value="PROKAR_LIPOPROTEIN"/>
    <property type="match status" value="1"/>
</dbReference>
<reference evidence="4 5" key="1">
    <citation type="submission" date="2024-04" db="EMBL/GenBank/DDBJ databases">
        <title>Okeanomitos corallinicola gen. &amp; sp. nov. (Nostocales, Cyanobacteria), a new toxic marine heterocyst-forming cyanobacterium from a coral reef.</title>
        <authorList>
            <person name="Li H."/>
            <person name="Li R."/>
            <person name="Kang J."/>
            <person name="Hii K.S."/>
            <person name="Mohamed H.F."/>
            <person name="Xu X."/>
            <person name="Luo Z."/>
        </authorList>
    </citation>
    <scope>NUCLEOTIDE SEQUENCE [LARGE SCALE GENOMIC DNA]</scope>
    <source>
        <strain evidence="4 5">TIOX110</strain>
    </source>
</reference>
<dbReference type="InterPro" id="IPR047684">
    <property type="entry name" value="Por_som-like"/>
</dbReference>
<name>A0ABZ2UY49_9CYAN</name>
<dbReference type="InterPro" id="IPR038673">
    <property type="entry name" value="OprB_sf"/>
</dbReference>
<dbReference type="Gene3D" id="2.40.160.180">
    <property type="entry name" value="Carbohydrate-selective porin OprB"/>
    <property type="match status" value="1"/>
</dbReference>
<dbReference type="RefSeq" id="WP_353932754.1">
    <property type="nucleotide sequence ID" value="NZ_CP150886.1"/>
</dbReference>
<dbReference type="InterPro" id="IPR007049">
    <property type="entry name" value="Carb-sel_porin_OprB"/>
</dbReference>
<comment type="similarity">
    <text evidence="1 2">Belongs to the OprB family.</text>
</comment>
<dbReference type="SUPFAM" id="SSF56935">
    <property type="entry name" value="Porins"/>
    <property type="match status" value="1"/>
</dbReference>
<sequence length="657" mass="71458">MFNNLKDYPNQLSVKQALWMTILLSSCVAIHPLQVLAETKNTASETAESEHTVIPEKISNIDINSVNQDPQNPNSVKLVISTINEPSELPVTNPSITSVEEFTDFSSNATDLTLNPGDTNDSMAQVNSVSQFRDVSPSDWAFTALQSLVERYGCIAGYPDATFRGNRAMTRYEFAAGLNACLDRIQELIATATADAVTKADLETLERLQGEFSTELANLRGRVDALEAKTAILEDQQFSTTTKLYGFAWMNLAAGFSDGNIQRELGFRGADGNPVIDTVNDPSTTFTGLVWLDFVTSFTGRDSLVLQLAMGTSNSFPGPLANSYASAGLDYSFADFTTGPGAVTPGEVTVRELYYQFPVGDKLQFVIGPRFNYFRFLEGNQFSFAFTKGAPIFNYISFNSANSTLVNAIDRGAGAIAMWDMSDKFLLKLAYMGETDEYLPSPPFNSASDPNQGLFGGTNTLTAELTYKPSRTANVRFLYTRTNMQGYDVTGSGNRQLCCGLTEPFYGVADDGLGGDVSNGTADTFGINADWRITPKFGIFGRYTYGSTKVYPTTPGVPDGEINTQSFQLGMAFPDLGKEGAMGQLSFLIPMDITSGRDYLVSGAGNGGTWYEIEGSYFVPISSNIALVPSFSVVVNPNNFDNNPTIFIGNLRTQFNF</sequence>
<evidence type="ECO:0000313" key="5">
    <source>
        <dbReference type="Proteomes" id="UP001483337"/>
    </source>
</evidence>
<dbReference type="PANTHER" id="PTHR43308">
    <property type="entry name" value="OUTER MEMBRANE PROTEIN ALPHA-RELATED"/>
    <property type="match status" value="1"/>
</dbReference>
<protein>
    <submittedName>
        <fullName evidence="4">Iron uptake porin</fullName>
    </submittedName>
</protein>
<dbReference type="PROSITE" id="PS51272">
    <property type="entry name" value="SLH"/>
    <property type="match status" value="1"/>
</dbReference>
<evidence type="ECO:0000313" key="4">
    <source>
        <dbReference type="EMBL" id="WZB89859.1"/>
    </source>
</evidence>
<dbReference type="InterPro" id="IPR051465">
    <property type="entry name" value="Cell_Envelope_Struct_Comp"/>
</dbReference>
<dbReference type="Proteomes" id="UP001483337">
    <property type="component" value="Chromosome"/>
</dbReference>
<keyword evidence="5" id="KW-1185">Reference proteome</keyword>
<proteinExistence type="inferred from homology"/>
<organism evidence="4 5">
    <name type="scientific">Okeanomitos corallinicola TIOX110</name>
    <dbReference type="NCBI Taxonomy" id="3133117"/>
    <lineage>
        <taxon>Bacteria</taxon>
        <taxon>Bacillati</taxon>
        <taxon>Cyanobacteriota</taxon>
        <taxon>Cyanophyceae</taxon>
        <taxon>Nostocales</taxon>
        <taxon>Aphanizomenonaceae</taxon>
        <taxon>Okeanomitos</taxon>
    </lineage>
</organism>
<evidence type="ECO:0000256" key="2">
    <source>
        <dbReference type="RuleBase" id="RU363072"/>
    </source>
</evidence>
<evidence type="ECO:0000259" key="3">
    <source>
        <dbReference type="PROSITE" id="PS51272"/>
    </source>
</evidence>